<feature type="binding site" evidence="13">
    <location>
        <position position="38"/>
    </location>
    <ligand>
        <name>NADP(+)</name>
        <dbReference type="ChEBI" id="CHEBI:58349"/>
    </ligand>
</feature>
<evidence type="ECO:0000256" key="1">
    <source>
        <dbReference type="ARBA" id="ARBA00006642"/>
    </source>
</evidence>
<evidence type="ECO:0000256" key="13">
    <source>
        <dbReference type="HAMAP-Rule" id="MF_00102"/>
    </source>
</evidence>
<keyword evidence="5 13" id="KW-0220">Diaminopimelate biosynthesis</keyword>
<comment type="similarity">
    <text evidence="1 13">Belongs to the DapB family.</text>
</comment>
<evidence type="ECO:0000256" key="10">
    <source>
        <dbReference type="ARBA" id="ARBA00038983"/>
    </source>
</evidence>
<dbReference type="InterPro" id="IPR022664">
    <property type="entry name" value="DapB_N_CS"/>
</dbReference>
<comment type="caution">
    <text evidence="13">Lacks conserved residue(s) required for the propagation of feature annotation.</text>
</comment>
<feature type="domain" description="Dihydrodipicolinate reductase N-terminal" evidence="14">
    <location>
        <begin position="2"/>
        <end position="115"/>
    </location>
</feature>
<comment type="subcellular location">
    <subcellularLocation>
        <location evidence="13">Cytoplasm</location>
    </subcellularLocation>
</comment>
<keyword evidence="6 13" id="KW-0560">Oxidoreductase</keyword>
<evidence type="ECO:0000256" key="11">
    <source>
        <dbReference type="ARBA" id="ARBA00049080"/>
    </source>
</evidence>
<dbReference type="Pfam" id="PF01113">
    <property type="entry name" value="DapB_N"/>
    <property type="match status" value="1"/>
</dbReference>
<dbReference type="PANTHER" id="PTHR20836:SF0">
    <property type="entry name" value="4-HYDROXY-TETRAHYDRODIPICOLINATE REDUCTASE 1, CHLOROPLASTIC-RELATED"/>
    <property type="match status" value="1"/>
</dbReference>
<keyword evidence="4 13" id="KW-0521">NADP</keyword>
<dbReference type="InterPro" id="IPR000846">
    <property type="entry name" value="DapB_N"/>
</dbReference>
<evidence type="ECO:0000256" key="4">
    <source>
        <dbReference type="ARBA" id="ARBA00022857"/>
    </source>
</evidence>
<gene>
    <name evidence="13 16" type="primary">dapB</name>
    <name evidence="16" type="ORF">E6K80_10290</name>
</gene>
<dbReference type="CDD" id="cd02274">
    <property type="entry name" value="DHDPR_N"/>
    <property type="match status" value="1"/>
</dbReference>
<keyword evidence="7 13" id="KW-0520">NAD</keyword>
<keyword evidence="3 13" id="KW-0028">Amino-acid biosynthesis</keyword>
<evidence type="ECO:0000256" key="5">
    <source>
        <dbReference type="ARBA" id="ARBA00022915"/>
    </source>
</evidence>
<protein>
    <recommendedName>
        <fullName evidence="10 13">4-hydroxy-tetrahydrodipicolinate reductase</fullName>
        <shortName evidence="13">HTPA reductase</shortName>
        <ecNumber evidence="10 13">1.17.1.8</ecNumber>
    </recommendedName>
</protein>
<name>A0A538U1X1_UNCEI</name>
<evidence type="ECO:0000313" key="17">
    <source>
        <dbReference type="Proteomes" id="UP000319836"/>
    </source>
</evidence>
<dbReference type="NCBIfam" id="TIGR00036">
    <property type="entry name" value="dapB"/>
    <property type="match status" value="1"/>
</dbReference>
<sequence>MIPIVVVGAAGRMGRTVIETTKADPVFFLKAGVDKAPRPRDWDPALPWVDDPGNVLTRGDVAVEFAGPDGAVDAARACVARGAALVSGGTGLSEEQERTLREASTSVAILRSTNFSLGILALRRALSAVLSATPEWDIEIVERHHRGKQDSPSGTALTLAREAASARGYPASSLRHGREGRVGPRPTAEIGVHAIRGGTWVGDHQVLLAGPGEWLEFRHVAQDRVAFARGALTAAEFVANASSGFYTLDAVLSAAAGGKEVVPRSP</sequence>
<comment type="catalytic activity">
    <reaction evidence="11 13">
        <text>(S)-2,3,4,5-tetrahydrodipicolinate + NADP(+) + H2O = (2S,4S)-4-hydroxy-2,3,4,5-tetrahydrodipicolinate + NADPH + H(+)</text>
        <dbReference type="Rhea" id="RHEA:35331"/>
        <dbReference type="ChEBI" id="CHEBI:15377"/>
        <dbReference type="ChEBI" id="CHEBI:15378"/>
        <dbReference type="ChEBI" id="CHEBI:16845"/>
        <dbReference type="ChEBI" id="CHEBI:57783"/>
        <dbReference type="ChEBI" id="CHEBI:58349"/>
        <dbReference type="ChEBI" id="CHEBI:67139"/>
        <dbReference type="EC" id="1.17.1.8"/>
    </reaction>
</comment>
<dbReference type="GO" id="GO:0016726">
    <property type="term" value="F:oxidoreductase activity, acting on CH or CH2 groups, NAD or NADP as acceptor"/>
    <property type="evidence" value="ECO:0007669"/>
    <property type="project" value="UniProtKB-UniRule"/>
</dbReference>
<dbReference type="Gene3D" id="3.40.50.720">
    <property type="entry name" value="NAD(P)-binding Rossmann-like Domain"/>
    <property type="match status" value="1"/>
</dbReference>
<feature type="domain" description="Dihydrodipicolinate reductase C-terminal" evidence="15">
    <location>
        <begin position="124"/>
        <end position="252"/>
    </location>
</feature>
<dbReference type="UniPathway" id="UPA00034">
    <property type="reaction ID" value="UER00018"/>
</dbReference>
<dbReference type="Gene3D" id="3.30.360.10">
    <property type="entry name" value="Dihydrodipicolinate Reductase, domain 2"/>
    <property type="match status" value="1"/>
</dbReference>
<dbReference type="InterPro" id="IPR036291">
    <property type="entry name" value="NAD(P)-bd_dom_sf"/>
</dbReference>
<feature type="binding site" evidence="13">
    <location>
        <begin position="8"/>
        <end position="13"/>
    </location>
    <ligand>
        <name>NAD(+)</name>
        <dbReference type="ChEBI" id="CHEBI:57540"/>
    </ligand>
</feature>
<evidence type="ECO:0000256" key="6">
    <source>
        <dbReference type="ARBA" id="ARBA00023002"/>
    </source>
</evidence>
<feature type="active site" description="Proton donor" evidence="13">
    <location>
        <position position="148"/>
    </location>
</feature>
<dbReference type="Pfam" id="PF05173">
    <property type="entry name" value="DapB_C"/>
    <property type="match status" value="1"/>
</dbReference>
<dbReference type="AlphaFoldDB" id="A0A538U1X1"/>
<dbReference type="GO" id="GO:0050661">
    <property type="term" value="F:NADP binding"/>
    <property type="evidence" value="ECO:0007669"/>
    <property type="project" value="UniProtKB-UniRule"/>
</dbReference>
<evidence type="ECO:0000313" key="16">
    <source>
        <dbReference type="EMBL" id="TMQ69863.1"/>
    </source>
</evidence>
<dbReference type="GO" id="GO:0051287">
    <property type="term" value="F:NAD binding"/>
    <property type="evidence" value="ECO:0007669"/>
    <property type="project" value="UniProtKB-UniRule"/>
</dbReference>
<evidence type="ECO:0000259" key="15">
    <source>
        <dbReference type="Pfam" id="PF05173"/>
    </source>
</evidence>
<evidence type="ECO:0000256" key="3">
    <source>
        <dbReference type="ARBA" id="ARBA00022605"/>
    </source>
</evidence>
<comment type="catalytic activity">
    <reaction evidence="12 13">
        <text>(S)-2,3,4,5-tetrahydrodipicolinate + NAD(+) + H2O = (2S,4S)-4-hydroxy-2,3,4,5-tetrahydrodipicolinate + NADH + H(+)</text>
        <dbReference type="Rhea" id="RHEA:35323"/>
        <dbReference type="ChEBI" id="CHEBI:15377"/>
        <dbReference type="ChEBI" id="CHEBI:15378"/>
        <dbReference type="ChEBI" id="CHEBI:16845"/>
        <dbReference type="ChEBI" id="CHEBI:57540"/>
        <dbReference type="ChEBI" id="CHEBI:57945"/>
        <dbReference type="ChEBI" id="CHEBI:67139"/>
        <dbReference type="EC" id="1.17.1.8"/>
    </reaction>
</comment>
<evidence type="ECO:0000259" key="14">
    <source>
        <dbReference type="Pfam" id="PF01113"/>
    </source>
</evidence>
<feature type="binding site" evidence="13">
    <location>
        <position position="145"/>
    </location>
    <ligand>
        <name>(S)-2,3,4,5-tetrahydrodipicolinate</name>
        <dbReference type="ChEBI" id="CHEBI:16845"/>
    </ligand>
</feature>
<dbReference type="InterPro" id="IPR023940">
    <property type="entry name" value="DHDPR_bac"/>
</dbReference>
<comment type="function">
    <text evidence="13">Catalyzes the conversion of 4-hydroxy-tetrahydrodipicolinate (HTPA) to tetrahydrodipicolinate.</text>
</comment>
<evidence type="ECO:0000256" key="2">
    <source>
        <dbReference type="ARBA" id="ARBA00022490"/>
    </source>
</evidence>
<feature type="binding site" evidence="13">
    <location>
        <begin position="88"/>
        <end position="90"/>
    </location>
    <ligand>
        <name>NAD(+)</name>
        <dbReference type="ChEBI" id="CHEBI:57540"/>
    </ligand>
</feature>
<dbReference type="GO" id="GO:0008839">
    <property type="term" value="F:4-hydroxy-tetrahydrodipicolinate reductase"/>
    <property type="evidence" value="ECO:0007669"/>
    <property type="project" value="UniProtKB-UniRule"/>
</dbReference>
<feature type="binding site" evidence="13">
    <location>
        <begin position="112"/>
        <end position="115"/>
    </location>
    <ligand>
        <name>NAD(+)</name>
        <dbReference type="ChEBI" id="CHEBI:57540"/>
    </ligand>
</feature>
<feature type="active site" description="Proton donor/acceptor" evidence="13">
    <location>
        <position position="144"/>
    </location>
</feature>
<keyword evidence="8 13" id="KW-0457">Lysine biosynthesis</keyword>
<comment type="subunit">
    <text evidence="13">Homotetramer.</text>
</comment>
<dbReference type="EMBL" id="VBPA01000258">
    <property type="protein sequence ID" value="TMQ69863.1"/>
    <property type="molecule type" value="Genomic_DNA"/>
</dbReference>
<organism evidence="16 17">
    <name type="scientific">Eiseniibacteriota bacterium</name>
    <dbReference type="NCBI Taxonomy" id="2212470"/>
    <lineage>
        <taxon>Bacteria</taxon>
        <taxon>Candidatus Eiseniibacteriota</taxon>
    </lineage>
</organism>
<comment type="pathway">
    <text evidence="9 13">Amino-acid biosynthesis; L-lysine biosynthesis via DAP pathway; (S)-tetrahydrodipicolinate from L-aspartate: step 4/4.</text>
</comment>
<dbReference type="GO" id="GO:0009089">
    <property type="term" value="P:lysine biosynthetic process via diaminopimelate"/>
    <property type="evidence" value="ECO:0007669"/>
    <property type="project" value="UniProtKB-UniRule"/>
</dbReference>
<dbReference type="GO" id="GO:0005737">
    <property type="term" value="C:cytoplasm"/>
    <property type="evidence" value="ECO:0007669"/>
    <property type="project" value="UniProtKB-SubCell"/>
</dbReference>
<keyword evidence="2 13" id="KW-0963">Cytoplasm</keyword>
<dbReference type="HAMAP" id="MF_00102">
    <property type="entry name" value="DapB"/>
    <property type="match status" value="1"/>
</dbReference>
<dbReference type="Proteomes" id="UP000319836">
    <property type="component" value="Unassembled WGS sequence"/>
</dbReference>
<dbReference type="PIRSF" id="PIRSF000161">
    <property type="entry name" value="DHPR"/>
    <property type="match status" value="1"/>
</dbReference>
<dbReference type="InterPro" id="IPR022663">
    <property type="entry name" value="DapB_C"/>
</dbReference>
<evidence type="ECO:0000256" key="9">
    <source>
        <dbReference type="ARBA" id="ARBA00037922"/>
    </source>
</evidence>
<evidence type="ECO:0000256" key="12">
    <source>
        <dbReference type="ARBA" id="ARBA00049396"/>
    </source>
</evidence>
<reference evidence="16 17" key="1">
    <citation type="journal article" date="2019" name="Nat. Microbiol.">
        <title>Mediterranean grassland soil C-N compound turnover is dependent on rainfall and depth, and is mediated by genomically divergent microorganisms.</title>
        <authorList>
            <person name="Diamond S."/>
            <person name="Andeer P.F."/>
            <person name="Li Z."/>
            <person name="Crits-Christoph A."/>
            <person name="Burstein D."/>
            <person name="Anantharaman K."/>
            <person name="Lane K.R."/>
            <person name="Thomas B.C."/>
            <person name="Pan C."/>
            <person name="Northen T.R."/>
            <person name="Banfield J.F."/>
        </authorList>
    </citation>
    <scope>NUCLEOTIDE SEQUENCE [LARGE SCALE GENOMIC DNA]</scope>
    <source>
        <strain evidence="16">WS_10</strain>
    </source>
</reference>
<proteinExistence type="inferred from homology"/>
<dbReference type="EC" id="1.17.1.8" evidence="10 13"/>
<feature type="binding site" evidence="13">
    <location>
        <begin position="154"/>
        <end position="155"/>
    </location>
    <ligand>
        <name>(S)-2,3,4,5-tetrahydrodipicolinate</name>
        <dbReference type="ChEBI" id="CHEBI:16845"/>
    </ligand>
</feature>
<dbReference type="SUPFAM" id="SSF55347">
    <property type="entry name" value="Glyceraldehyde-3-phosphate dehydrogenase-like, C-terminal domain"/>
    <property type="match status" value="1"/>
</dbReference>
<comment type="caution">
    <text evidence="13">Was originally thought to be a dihydrodipicolinate reductase (DHDPR), catalyzing the conversion of dihydrodipicolinate to tetrahydrodipicolinate. However, it was shown in E.coli that the substrate of the enzymatic reaction is not dihydrodipicolinate (DHDP) but in fact (2S,4S)-4-hydroxy-2,3,4,5-tetrahydrodipicolinic acid (HTPA), the product released by the DapA-catalyzed reaction.</text>
</comment>
<accession>A0A538U1X1</accession>
<evidence type="ECO:0000256" key="7">
    <source>
        <dbReference type="ARBA" id="ARBA00023027"/>
    </source>
</evidence>
<comment type="caution">
    <text evidence="16">The sequence shown here is derived from an EMBL/GenBank/DDBJ whole genome shotgun (WGS) entry which is preliminary data.</text>
</comment>
<dbReference type="PROSITE" id="PS01298">
    <property type="entry name" value="DAPB"/>
    <property type="match status" value="1"/>
</dbReference>
<dbReference type="SUPFAM" id="SSF51735">
    <property type="entry name" value="NAD(P)-binding Rossmann-fold domains"/>
    <property type="match status" value="1"/>
</dbReference>
<dbReference type="GO" id="GO:0019877">
    <property type="term" value="P:diaminopimelate biosynthetic process"/>
    <property type="evidence" value="ECO:0007669"/>
    <property type="project" value="UniProtKB-UniRule"/>
</dbReference>
<evidence type="ECO:0000256" key="8">
    <source>
        <dbReference type="ARBA" id="ARBA00023154"/>
    </source>
</evidence>
<dbReference type="PANTHER" id="PTHR20836">
    <property type="entry name" value="DIHYDRODIPICOLINATE REDUCTASE"/>
    <property type="match status" value="1"/>
</dbReference>